<feature type="domain" description="Reverse transcriptase Ty1/copia-type" evidence="2">
    <location>
        <begin position="361"/>
        <end position="525"/>
    </location>
</feature>
<organism evidence="5 6">
    <name type="scientific">Gossypium anomalum</name>
    <dbReference type="NCBI Taxonomy" id="47600"/>
    <lineage>
        <taxon>Eukaryota</taxon>
        <taxon>Viridiplantae</taxon>
        <taxon>Streptophyta</taxon>
        <taxon>Embryophyta</taxon>
        <taxon>Tracheophyta</taxon>
        <taxon>Spermatophyta</taxon>
        <taxon>Magnoliopsida</taxon>
        <taxon>eudicotyledons</taxon>
        <taxon>Gunneridae</taxon>
        <taxon>Pentapetalae</taxon>
        <taxon>rosids</taxon>
        <taxon>malvids</taxon>
        <taxon>Malvales</taxon>
        <taxon>Malvaceae</taxon>
        <taxon>Malvoideae</taxon>
        <taxon>Gossypium</taxon>
    </lineage>
</organism>
<dbReference type="AlphaFoldDB" id="A0A8J6CM26"/>
<evidence type="ECO:0000259" key="4">
    <source>
        <dbReference type="Pfam" id="PF25597"/>
    </source>
</evidence>
<proteinExistence type="predicted"/>
<name>A0A8J6CM26_9ROSI</name>
<evidence type="ECO:0000256" key="1">
    <source>
        <dbReference type="SAM" id="MobiDB-lite"/>
    </source>
</evidence>
<dbReference type="Pfam" id="PF07727">
    <property type="entry name" value="RVT_2"/>
    <property type="match status" value="1"/>
</dbReference>
<gene>
    <name evidence="5" type="ORF">CXB51_034680</name>
</gene>
<accession>A0A8J6CM26</accession>
<dbReference type="Pfam" id="PF13976">
    <property type="entry name" value="gag_pre-integrs"/>
    <property type="match status" value="1"/>
</dbReference>
<keyword evidence="6" id="KW-1185">Reference proteome</keyword>
<feature type="domain" description="Retroviral polymerase SH3-like" evidence="4">
    <location>
        <begin position="205"/>
        <end position="236"/>
    </location>
</feature>
<feature type="domain" description="GAG-pre-integrase" evidence="3">
    <location>
        <begin position="108"/>
        <end position="171"/>
    </location>
</feature>
<feature type="region of interest" description="Disordered" evidence="1">
    <location>
        <begin position="1"/>
        <end position="23"/>
    </location>
</feature>
<comment type="caution">
    <text evidence="5">The sequence shown here is derived from an EMBL/GenBank/DDBJ whole genome shotgun (WGS) entry which is preliminary data.</text>
</comment>
<dbReference type="InterPro" id="IPR025724">
    <property type="entry name" value="GAG-pre-integrase_dom"/>
</dbReference>
<evidence type="ECO:0008006" key="7">
    <source>
        <dbReference type="Google" id="ProtNLM"/>
    </source>
</evidence>
<dbReference type="Proteomes" id="UP000701853">
    <property type="component" value="Chromosome 13"/>
</dbReference>
<evidence type="ECO:0000259" key="2">
    <source>
        <dbReference type="Pfam" id="PF07727"/>
    </source>
</evidence>
<sequence length="525" mass="59971">MNQKGKLLETSGEADVVEDHSDGELSIASANNSEVSEDWILDSSCTLHMSPNKDRFTTYEIVSEKLKRNLISLSTLDSKGYKYTAESGVLKISKGSLVVMKGQRKTVKLYVLQGSIVTSDAIVASSSFSDDDVTRFRHMRLGYMSENDMTKLSKKGLLDEQGISKLKFCESDHETLDNSSYSTAKQCCRMNEQNNHGGGSTHKAGVKGYKLWCPENRKVVISRDVVFNENAMLPNLSLKDSLNKEQQKQVELQIFLVSITESTPKVSTENKNKVTSSPQYAISKNKIRREINPTKKYAEADLVAYALNMVEDIDGNQEPSTYSKAVSCEDLEKCMFTMQKDMELLHKNRIWDLVKLPKGKKLDVKTTLLHRELEEDIYMLQPEGFTVSKKEDYVCLLKKSLHGLKQSLRQWYKMFDSFITSHDFNPSSFDSYVYFKKNSDSSFVYLLLYVDDMFIVAKDKGKIRKVKAQLSDEFEMKDLEAAKNILGMEILRDRKTSKLYLSQKRYIEKVLYRLNMRSVKPVSTP</sequence>
<protein>
    <recommendedName>
        <fullName evidence="7">Reverse transcriptase Ty1/copia-type domain-containing protein</fullName>
    </recommendedName>
</protein>
<dbReference type="OrthoDB" id="1002447at2759"/>
<dbReference type="InterPro" id="IPR057670">
    <property type="entry name" value="SH3_retrovirus"/>
</dbReference>
<evidence type="ECO:0000313" key="5">
    <source>
        <dbReference type="EMBL" id="KAG8472763.1"/>
    </source>
</evidence>
<dbReference type="InterPro" id="IPR013103">
    <property type="entry name" value="RVT_2"/>
</dbReference>
<dbReference type="EMBL" id="JAHUZN010000013">
    <property type="protein sequence ID" value="KAG8472763.1"/>
    <property type="molecule type" value="Genomic_DNA"/>
</dbReference>
<evidence type="ECO:0000313" key="6">
    <source>
        <dbReference type="Proteomes" id="UP000701853"/>
    </source>
</evidence>
<reference evidence="5 6" key="1">
    <citation type="journal article" date="2021" name="bioRxiv">
        <title>The Gossypium anomalum genome as a resource for cotton improvement and evolutionary analysis of hybrid incompatibility.</title>
        <authorList>
            <person name="Grover C.E."/>
            <person name="Yuan D."/>
            <person name="Arick M.A."/>
            <person name="Miller E.R."/>
            <person name="Hu G."/>
            <person name="Peterson D.G."/>
            <person name="Wendel J.F."/>
            <person name="Udall J.A."/>
        </authorList>
    </citation>
    <scope>NUCLEOTIDE SEQUENCE [LARGE SCALE GENOMIC DNA]</scope>
    <source>
        <strain evidence="5">JFW-Udall</strain>
        <tissue evidence="5">Leaf</tissue>
    </source>
</reference>
<evidence type="ECO:0000259" key="3">
    <source>
        <dbReference type="Pfam" id="PF13976"/>
    </source>
</evidence>
<dbReference type="Pfam" id="PF25597">
    <property type="entry name" value="SH3_retrovirus"/>
    <property type="match status" value="1"/>
</dbReference>